<accession>A0AAV0MHY6</accession>
<comment type="caution">
    <text evidence="2">The sequence shown here is derived from an EMBL/GenBank/DDBJ whole genome shotgun (WGS) entry which is preliminary data.</text>
</comment>
<evidence type="ECO:0000313" key="3">
    <source>
        <dbReference type="Proteomes" id="UP001154282"/>
    </source>
</evidence>
<dbReference type="EMBL" id="CAMGYJ010000007">
    <property type="protein sequence ID" value="CAI0445499.1"/>
    <property type="molecule type" value="Genomic_DNA"/>
</dbReference>
<sequence>MFLDYCDGLRNDGFVAELNKKSVDELWKDYKAKYGK</sequence>
<dbReference type="EMBL" id="CAMGYJ010000007">
    <property type="protein sequence ID" value="CAI0445624.1"/>
    <property type="molecule type" value="Genomic_DNA"/>
</dbReference>
<proteinExistence type="predicted"/>
<name>A0AAV0MHY6_9ROSI</name>
<reference evidence="2" key="1">
    <citation type="submission" date="2022-08" db="EMBL/GenBank/DDBJ databases">
        <authorList>
            <person name="Gutierrez-Valencia J."/>
        </authorList>
    </citation>
    <scope>NUCLEOTIDE SEQUENCE</scope>
</reference>
<keyword evidence="3" id="KW-1185">Reference proteome</keyword>
<dbReference type="AlphaFoldDB" id="A0AAV0MHY6"/>
<evidence type="ECO:0000313" key="1">
    <source>
        <dbReference type="EMBL" id="CAI0445499.1"/>
    </source>
</evidence>
<gene>
    <name evidence="1" type="ORF">LITE_LOCUS28593</name>
    <name evidence="2" type="ORF">LITE_LOCUS28650</name>
</gene>
<evidence type="ECO:0000313" key="2">
    <source>
        <dbReference type="EMBL" id="CAI0445624.1"/>
    </source>
</evidence>
<dbReference type="Proteomes" id="UP001154282">
    <property type="component" value="Unassembled WGS sequence"/>
</dbReference>
<organism evidence="2 3">
    <name type="scientific">Linum tenue</name>
    <dbReference type="NCBI Taxonomy" id="586396"/>
    <lineage>
        <taxon>Eukaryota</taxon>
        <taxon>Viridiplantae</taxon>
        <taxon>Streptophyta</taxon>
        <taxon>Embryophyta</taxon>
        <taxon>Tracheophyta</taxon>
        <taxon>Spermatophyta</taxon>
        <taxon>Magnoliopsida</taxon>
        <taxon>eudicotyledons</taxon>
        <taxon>Gunneridae</taxon>
        <taxon>Pentapetalae</taxon>
        <taxon>rosids</taxon>
        <taxon>fabids</taxon>
        <taxon>Malpighiales</taxon>
        <taxon>Linaceae</taxon>
        <taxon>Linum</taxon>
    </lineage>
</organism>
<protein>
    <submittedName>
        <fullName evidence="2">Uncharacterized protein</fullName>
    </submittedName>
</protein>